<evidence type="ECO:0000256" key="1">
    <source>
        <dbReference type="SAM" id="MobiDB-lite"/>
    </source>
</evidence>
<dbReference type="AlphaFoldDB" id="A0AA39N7B3"/>
<keyword evidence="3" id="KW-1185">Reference proteome</keyword>
<dbReference type="Proteomes" id="UP001175211">
    <property type="component" value="Unassembled WGS sequence"/>
</dbReference>
<evidence type="ECO:0000313" key="3">
    <source>
        <dbReference type="Proteomes" id="UP001175211"/>
    </source>
</evidence>
<proteinExistence type="predicted"/>
<organism evidence="2 3">
    <name type="scientific">Armillaria tabescens</name>
    <name type="common">Ringless honey mushroom</name>
    <name type="synonym">Agaricus tabescens</name>
    <dbReference type="NCBI Taxonomy" id="1929756"/>
    <lineage>
        <taxon>Eukaryota</taxon>
        <taxon>Fungi</taxon>
        <taxon>Dikarya</taxon>
        <taxon>Basidiomycota</taxon>
        <taxon>Agaricomycotina</taxon>
        <taxon>Agaricomycetes</taxon>
        <taxon>Agaricomycetidae</taxon>
        <taxon>Agaricales</taxon>
        <taxon>Marasmiineae</taxon>
        <taxon>Physalacriaceae</taxon>
        <taxon>Desarmillaria</taxon>
    </lineage>
</organism>
<feature type="compositionally biased region" description="Basic and acidic residues" evidence="1">
    <location>
        <begin position="260"/>
        <end position="273"/>
    </location>
</feature>
<reference evidence="2" key="1">
    <citation type="submission" date="2023-06" db="EMBL/GenBank/DDBJ databases">
        <authorList>
            <consortium name="Lawrence Berkeley National Laboratory"/>
            <person name="Ahrendt S."/>
            <person name="Sahu N."/>
            <person name="Indic B."/>
            <person name="Wong-Bajracharya J."/>
            <person name="Merenyi Z."/>
            <person name="Ke H.-M."/>
            <person name="Monk M."/>
            <person name="Kocsube S."/>
            <person name="Drula E."/>
            <person name="Lipzen A."/>
            <person name="Balint B."/>
            <person name="Henrissat B."/>
            <person name="Andreopoulos B."/>
            <person name="Martin F.M."/>
            <person name="Harder C.B."/>
            <person name="Rigling D."/>
            <person name="Ford K.L."/>
            <person name="Foster G.D."/>
            <person name="Pangilinan J."/>
            <person name="Papanicolaou A."/>
            <person name="Barry K."/>
            <person name="LaButti K."/>
            <person name="Viragh M."/>
            <person name="Koriabine M."/>
            <person name="Yan M."/>
            <person name="Riley R."/>
            <person name="Champramary S."/>
            <person name="Plett K.L."/>
            <person name="Tsai I.J."/>
            <person name="Slot J."/>
            <person name="Sipos G."/>
            <person name="Plett J."/>
            <person name="Nagy L.G."/>
            <person name="Grigoriev I.V."/>
        </authorList>
    </citation>
    <scope>NUCLEOTIDE SEQUENCE</scope>
    <source>
        <strain evidence="2">CCBAS 213</strain>
    </source>
</reference>
<accession>A0AA39N7B3</accession>
<evidence type="ECO:0000313" key="2">
    <source>
        <dbReference type="EMBL" id="KAK0460233.1"/>
    </source>
</evidence>
<dbReference type="GeneID" id="85353076"/>
<sequence length="661" mass="74719">MQMAWGHGEAPTCHVLIYPFLSPEHRQQAIKDADPSIQTGYPLPQSDIYHLEHVDVALFQEHMQKLDLCITFYANANNNYRMIHDKLLMHNATAGKPQIPGLKTDDLANLSFQNMGWCFLQLMSHKGDPSLLIINKKLNEGQATIDHFIHHASLESKFLPKCGKNHSAVLGQFTLVIENISSSDLRPHLPQSPKQELRGGSLDENSLPCLHACRGLPPNHLTPELTITAGIPLCPQLTDDATSLVAEPPVAQPNIQSTKRPAESRSPSPDHSRMRPLLPIDSSAQLPPLPLPPPYYAGEIWPLPDDAEWAQGHPMYISRLLETVISLLPDTICLMGPNVGSLADAVLKLCRFYMMVAWDKNNKTFFRKIEGLLKPQFDSPNIHCENWDEIAKFRNMKITILPSQSHGDGINKMVFREALRRALENTNLYTSLPNDSSYFTATFCMMECTERETHQWRAQGLLLALCSVTFRMPPLPPYDVGFKQPDPEKSKLQNRLVLKLILLSHLLTDWSNGINAMRQGFGYNFGHNDYLQGLDLLDLIQFDHGYVRTDAFCSTPCDWGYEMQPNGAHLPLYECMTYLNQDLERHGPHFLVMATSLPYMPAVPEERIKLFRTSTCFNVIRLKVDMALCSLLAGQATPLFPNFEACLDFWLFDDDQIITLV</sequence>
<name>A0AA39N7B3_ARMTA</name>
<dbReference type="EMBL" id="JAUEPS010000013">
    <property type="protein sequence ID" value="KAK0460233.1"/>
    <property type="molecule type" value="Genomic_DNA"/>
</dbReference>
<feature type="region of interest" description="Disordered" evidence="1">
    <location>
        <begin position="250"/>
        <end position="286"/>
    </location>
</feature>
<comment type="caution">
    <text evidence="2">The sequence shown here is derived from an EMBL/GenBank/DDBJ whole genome shotgun (WGS) entry which is preliminary data.</text>
</comment>
<protein>
    <submittedName>
        <fullName evidence="2">Uncharacterized protein</fullName>
    </submittedName>
</protein>
<gene>
    <name evidence="2" type="ORF">EV420DRAFT_1478750</name>
</gene>
<dbReference type="RefSeq" id="XP_060332359.1">
    <property type="nucleotide sequence ID" value="XM_060469528.1"/>
</dbReference>